<keyword evidence="3" id="KW-1185">Reference proteome</keyword>
<keyword evidence="1" id="KW-1133">Transmembrane helix</keyword>
<accession>A0ABR7WWT3</accession>
<proteinExistence type="predicted"/>
<protein>
    <submittedName>
        <fullName evidence="2">Uncharacterized protein</fullName>
    </submittedName>
</protein>
<gene>
    <name evidence="2" type="ORF">IDJ77_18870</name>
</gene>
<evidence type="ECO:0000313" key="3">
    <source>
        <dbReference type="Proteomes" id="UP000606600"/>
    </source>
</evidence>
<organism evidence="2 3">
    <name type="scientific">Mucilaginibacter pankratovii</name>
    <dbReference type="NCBI Taxonomy" id="2772110"/>
    <lineage>
        <taxon>Bacteria</taxon>
        <taxon>Pseudomonadati</taxon>
        <taxon>Bacteroidota</taxon>
        <taxon>Sphingobacteriia</taxon>
        <taxon>Sphingobacteriales</taxon>
        <taxon>Sphingobacteriaceae</taxon>
        <taxon>Mucilaginibacter</taxon>
    </lineage>
</organism>
<dbReference type="Proteomes" id="UP000606600">
    <property type="component" value="Unassembled WGS sequence"/>
</dbReference>
<feature type="transmembrane region" description="Helical" evidence="1">
    <location>
        <begin position="17"/>
        <end position="35"/>
    </location>
</feature>
<comment type="caution">
    <text evidence="2">The sequence shown here is derived from an EMBL/GenBank/DDBJ whole genome shotgun (WGS) entry which is preliminary data.</text>
</comment>
<dbReference type="EMBL" id="JACWMY010000010">
    <property type="protein sequence ID" value="MBD1365884.1"/>
    <property type="molecule type" value="Genomic_DNA"/>
</dbReference>
<evidence type="ECO:0000313" key="2">
    <source>
        <dbReference type="EMBL" id="MBD1365884.1"/>
    </source>
</evidence>
<name>A0ABR7WWT3_9SPHI</name>
<keyword evidence="1" id="KW-0472">Membrane</keyword>
<reference evidence="2 3" key="1">
    <citation type="submission" date="2020-09" db="EMBL/GenBank/DDBJ databases">
        <title>Novel species of Mucilaginibacter isolated from a glacier on the Tibetan Plateau.</title>
        <authorList>
            <person name="Liu Q."/>
            <person name="Xin Y.-H."/>
        </authorList>
    </citation>
    <scope>NUCLEOTIDE SEQUENCE [LARGE SCALE GENOMIC DNA]</scope>
    <source>
        <strain evidence="2 3">ZT4R22</strain>
    </source>
</reference>
<evidence type="ECO:0000256" key="1">
    <source>
        <dbReference type="SAM" id="Phobius"/>
    </source>
</evidence>
<dbReference type="RefSeq" id="WP_191190547.1">
    <property type="nucleotide sequence ID" value="NZ_JACWMY010000010.1"/>
</dbReference>
<sequence length="57" mass="6258">MNNFFRGLIAAWGAKKLGGGCFSTIIIFIIIWVLLGKCNQQSQGATQPVRTKTSICR</sequence>
<keyword evidence="1" id="KW-0812">Transmembrane</keyword>